<feature type="region of interest" description="Disordered" evidence="2">
    <location>
        <begin position="178"/>
        <end position="581"/>
    </location>
</feature>
<feature type="compositionally biased region" description="Acidic residues" evidence="2">
    <location>
        <begin position="738"/>
        <end position="750"/>
    </location>
</feature>
<feature type="compositionally biased region" description="Basic residues" evidence="2">
    <location>
        <begin position="414"/>
        <end position="431"/>
    </location>
</feature>
<sequence length="879" mass="97400">MGRPNDRDRPDNHDRRNDHDRERNGRDGGRNDRERGHDRERDKERTRERDRERDRAHDRERDRGHEHDRERDRGREPDYDRERARRQIATSAPPGHPVPANVAWHNTIQTNWELSFSQQQSGQLPTVPRVETPALLYDPTVFDVVLVPHPLVGSIARMVNEYMQARAPTYHPEALRDRYQSQRKERESASAHPLQSQPNRGNRLADARLDPRPQPQQVPYYPYPSVSSARPIPQRIPPPVPPYFHDDIENIRPSSQPRAPHPPHHRQPPPPYHLPRIQPAPPPPPPPRPQPQLQPYPQYQHLPPQVPPNRQYYRPSAWPNGRSFMPQDAPSLPTPRLQSIADHRDSISPDRASSPMPLDDESNEEHDEPPISAEPASPKSPYYNTEGESEISEDVDQLEEDDDDGGNGRGGPSVRRRAPARRGGKKGRARGGRAAATASSVVRAQPSRPALARAPASASASAAAPAPAGPAALNLEPSVAEPTPADDMAVIMYGERPARNASASASPAGSGAASPRTASPSEDGDVAMSDPSANLPPRARRKKRPRRSTRKPDREEPAPKRARPSDPGEGPSNADAAQEGSSTSVMNLNTHEATCIWPLPFHEDHPLDMRRRLAEGTYQLCNQTLNLRRQNESKKHIVNHILVLKGRGLVGEHIKCPWPDCAQYAKLENLARHISHVHLHLNFTCRFCGKSLARKDALKRHCASQHPNMIHGDFPLDDDAEDEPDDGPSMEAAQEASVTEEEGAAEEQGEQEGAIQVQAESEEAVQDHSHEAEVPQAQAVGMEVATEQAAPEEGQRTEVPHPHQATPVQFSQGEIARVQAVLEALARAHQQQQYAQLQAQQAQVPQAQAPPAPTPPPPPPQQQPGDTNHDDAAPMDTAA</sequence>
<dbReference type="AlphaFoldDB" id="A0A5C3N062"/>
<feature type="compositionally biased region" description="Basic and acidic residues" evidence="2">
    <location>
        <begin position="1"/>
        <end position="85"/>
    </location>
</feature>
<feature type="region of interest" description="Disordered" evidence="2">
    <location>
        <begin position="1"/>
        <end position="102"/>
    </location>
</feature>
<dbReference type="OrthoDB" id="2787989at2759"/>
<feature type="compositionally biased region" description="Basic and acidic residues" evidence="2">
    <location>
        <begin position="178"/>
        <end position="189"/>
    </location>
</feature>
<feature type="region of interest" description="Disordered" evidence="2">
    <location>
        <begin position="784"/>
        <end position="806"/>
    </location>
</feature>
<reference evidence="4 5" key="1">
    <citation type="journal article" date="2019" name="Nat. Ecol. Evol.">
        <title>Megaphylogeny resolves global patterns of mushroom evolution.</title>
        <authorList>
            <person name="Varga T."/>
            <person name="Krizsan K."/>
            <person name="Foldi C."/>
            <person name="Dima B."/>
            <person name="Sanchez-Garcia M."/>
            <person name="Sanchez-Ramirez S."/>
            <person name="Szollosi G.J."/>
            <person name="Szarkandi J.G."/>
            <person name="Papp V."/>
            <person name="Albert L."/>
            <person name="Andreopoulos W."/>
            <person name="Angelini C."/>
            <person name="Antonin V."/>
            <person name="Barry K.W."/>
            <person name="Bougher N.L."/>
            <person name="Buchanan P."/>
            <person name="Buyck B."/>
            <person name="Bense V."/>
            <person name="Catcheside P."/>
            <person name="Chovatia M."/>
            <person name="Cooper J."/>
            <person name="Damon W."/>
            <person name="Desjardin D."/>
            <person name="Finy P."/>
            <person name="Geml J."/>
            <person name="Haridas S."/>
            <person name="Hughes K."/>
            <person name="Justo A."/>
            <person name="Karasinski D."/>
            <person name="Kautmanova I."/>
            <person name="Kiss B."/>
            <person name="Kocsube S."/>
            <person name="Kotiranta H."/>
            <person name="LaButti K.M."/>
            <person name="Lechner B.E."/>
            <person name="Liimatainen K."/>
            <person name="Lipzen A."/>
            <person name="Lukacs Z."/>
            <person name="Mihaltcheva S."/>
            <person name="Morgado L.N."/>
            <person name="Niskanen T."/>
            <person name="Noordeloos M.E."/>
            <person name="Ohm R.A."/>
            <person name="Ortiz-Santana B."/>
            <person name="Ovrebo C."/>
            <person name="Racz N."/>
            <person name="Riley R."/>
            <person name="Savchenko A."/>
            <person name="Shiryaev A."/>
            <person name="Soop K."/>
            <person name="Spirin V."/>
            <person name="Szebenyi C."/>
            <person name="Tomsovsky M."/>
            <person name="Tulloss R.E."/>
            <person name="Uehling J."/>
            <person name="Grigoriev I.V."/>
            <person name="Vagvolgyi C."/>
            <person name="Papp T."/>
            <person name="Martin F.M."/>
            <person name="Miettinen O."/>
            <person name="Hibbett D.S."/>
            <person name="Nagy L.G."/>
        </authorList>
    </citation>
    <scope>NUCLEOTIDE SEQUENCE [LARGE SCALE GENOMIC DNA]</scope>
    <source>
        <strain evidence="4 5">OMC1185</strain>
    </source>
</reference>
<feature type="compositionally biased region" description="Acidic residues" evidence="2">
    <location>
        <begin position="358"/>
        <end position="367"/>
    </location>
</feature>
<protein>
    <recommendedName>
        <fullName evidence="3">C2H2-type domain-containing protein</fullName>
    </recommendedName>
</protein>
<dbReference type="SMART" id="SM00355">
    <property type="entry name" value="ZnF_C2H2"/>
    <property type="match status" value="2"/>
</dbReference>
<proteinExistence type="predicted"/>
<dbReference type="EMBL" id="ML213513">
    <property type="protein sequence ID" value="TFK50553.1"/>
    <property type="molecule type" value="Genomic_DNA"/>
</dbReference>
<feature type="compositionally biased region" description="Basic and acidic residues" evidence="2">
    <location>
        <begin position="550"/>
        <end position="566"/>
    </location>
</feature>
<dbReference type="Proteomes" id="UP000305948">
    <property type="component" value="Unassembled WGS sequence"/>
</dbReference>
<keyword evidence="1" id="KW-0862">Zinc</keyword>
<dbReference type="Gene3D" id="3.30.160.60">
    <property type="entry name" value="Classic Zinc Finger"/>
    <property type="match status" value="1"/>
</dbReference>
<feature type="compositionally biased region" description="Basic residues" evidence="2">
    <location>
        <begin position="538"/>
        <end position="549"/>
    </location>
</feature>
<dbReference type="InterPro" id="IPR013087">
    <property type="entry name" value="Znf_C2H2_type"/>
</dbReference>
<feature type="compositionally biased region" description="Low complexity" evidence="2">
    <location>
        <begin position="499"/>
        <end position="521"/>
    </location>
</feature>
<feature type="compositionally biased region" description="Low complexity" evidence="2">
    <location>
        <begin position="432"/>
        <end position="472"/>
    </location>
</feature>
<accession>A0A5C3N062</accession>
<feature type="compositionally biased region" description="Low complexity" evidence="2">
    <location>
        <begin position="830"/>
        <end position="847"/>
    </location>
</feature>
<feature type="region of interest" description="Disordered" evidence="2">
    <location>
        <begin position="706"/>
        <end position="772"/>
    </location>
</feature>
<dbReference type="PROSITE" id="PS00028">
    <property type="entry name" value="ZINC_FINGER_C2H2_1"/>
    <property type="match status" value="1"/>
</dbReference>
<feature type="compositionally biased region" description="Acidic residues" evidence="2">
    <location>
        <begin position="387"/>
        <end position="405"/>
    </location>
</feature>
<evidence type="ECO:0000256" key="2">
    <source>
        <dbReference type="SAM" id="MobiDB-lite"/>
    </source>
</evidence>
<organism evidence="4 5">
    <name type="scientific">Heliocybe sulcata</name>
    <dbReference type="NCBI Taxonomy" id="5364"/>
    <lineage>
        <taxon>Eukaryota</taxon>
        <taxon>Fungi</taxon>
        <taxon>Dikarya</taxon>
        <taxon>Basidiomycota</taxon>
        <taxon>Agaricomycotina</taxon>
        <taxon>Agaricomycetes</taxon>
        <taxon>Gloeophyllales</taxon>
        <taxon>Gloeophyllaceae</taxon>
        <taxon>Heliocybe</taxon>
    </lineage>
</organism>
<evidence type="ECO:0000256" key="1">
    <source>
        <dbReference type="PROSITE-ProRule" id="PRU00042"/>
    </source>
</evidence>
<feature type="region of interest" description="Disordered" evidence="2">
    <location>
        <begin position="827"/>
        <end position="879"/>
    </location>
</feature>
<feature type="compositionally biased region" description="Pro residues" evidence="2">
    <location>
        <begin position="848"/>
        <end position="862"/>
    </location>
</feature>
<name>A0A5C3N062_9AGAM</name>
<keyword evidence="5" id="KW-1185">Reference proteome</keyword>
<keyword evidence="1" id="KW-0863">Zinc-finger</keyword>
<dbReference type="STRING" id="5364.A0A5C3N062"/>
<dbReference type="GO" id="GO:0008270">
    <property type="term" value="F:zinc ion binding"/>
    <property type="evidence" value="ECO:0007669"/>
    <property type="project" value="UniProtKB-KW"/>
</dbReference>
<feature type="compositionally biased region" description="Low complexity" evidence="2">
    <location>
        <begin position="215"/>
        <end position="233"/>
    </location>
</feature>
<feature type="compositionally biased region" description="Acidic residues" evidence="2">
    <location>
        <begin position="715"/>
        <end position="728"/>
    </location>
</feature>
<dbReference type="PROSITE" id="PS50157">
    <property type="entry name" value="ZINC_FINGER_C2H2_2"/>
    <property type="match status" value="1"/>
</dbReference>
<keyword evidence="1" id="KW-0479">Metal-binding</keyword>
<evidence type="ECO:0000313" key="4">
    <source>
        <dbReference type="EMBL" id="TFK50553.1"/>
    </source>
</evidence>
<evidence type="ECO:0000259" key="3">
    <source>
        <dbReference type="PROSITE" id="PS50157"/>
    </source>
</evidence>
<gene>
    <name evidence="4" type="ORF">OE88DRAFT_1661039</name>
</gene>
<feature type="domain" description="C2H2-type" evidence="3">
    <location>
        <begin position="683"/>
        <end position="706"/>
    </location>
</feature>
<evidence type="ECO:0000313" key="5">
    <source>
        <dbReference type="Proteomes" id="UP000305948"/>
    </source>
</evidence>
<feature type="compositionally biased region" description="Pro residues" evidence="2">
    <location>
        <begin position="268"/>
        <end position="294"/>
    </location>
</feature>